<keyword evidence="3" id="KW-1185">Reference proteome</keyword>
<evidence type="ECO:0000313" key="3">
    <source>
        <dbReference type="Proteomes" id="UP000507470"/>
    </source>
</evidence>
<feature type="compositionally biased region" description="Polar residues" evidence="1">
    <location>
        <begin position="144"/>
        <end position="157"/>
    </location>
</feature>
<proteinExistence type="predicted"/>
<protein>
    <submittedName>
        <fullName evidence="2">Uncharacterized protein</fullName>
    </submittedName>
</protein>
<feature type="compositionally biased region" description="Basic residues" evidence="1">
    <location>
        <begin position="164"/>
        <end position="183"/>
    </location>
</feature>
<feature type="region of interest" description="Disordered" evidence="1">
    <location>
        <begin position="110"/>
        <end position="195"/>
    </location>
</feature>
<dbReference type="EMBL" id="CACVKT020010005">
    <property type="protein sequence ID" value="CAC5424331.1"/>
    <property type="molecule type" value="Genomic_DNA"/>
</dbReference>
<gene>
    <name evidence="2" type="ORF">MCOR_56250</name>
</gene>
<sequence>MSSFYSLDKTETNKADIYHNITTMIIDYYELAIYFRDLANEDDTYKPIKEDIYSSDSISDAESIQNIKLIRKQRKKNYRNKDWKRKGNTLKHIQSKKRKIVAVVKNKKNRSGTWTLQDKQPITSNSQSPRASSVIKRRRKIEENTPTTENMSSSVSKRGSVITLRKRANYKSPVKKQLSRKMKSNPQAWKKTKKP</sequence>
<dbReference type="Proteomes" id="UP000507470">
    <property type="component" value="Unassembled WGS sequence"/>
</dbReference>
<organism evidence="2 3">
    <name type="scientific">Mytilus coruscus</name>
    <name type="common">Sea mussel</name>
    <dbReference type="NCBI Taxonomy" id="42192"/>
    <lineage>
        <taxon>Eukaryota</taxon>
        <taxon>Metazoa</taxon>
        <taxon>Spiralia</taxon>
        <taxon>Lophotrochozoa</taxon>
        <taxon>Mollusca</taxon>
        <taxon>Bivalvia</taxon>
        <taxon>Autobranchia</taxon>
        <taxon>Pteriomorphia</taxon>
        <taxon>Mytilida</taxon>
        <taxon>Mytiloidea</taxon>
        <taxon>Mytilidae</taxon>
        <taxon>Mytilinae</taxon>
        <taxon>Mytilus</taxon>
    </lineage>
</organism>
<reference evidence="2 3" key="1">
    <citation type="submission" date="2020-06" db="EMBL/GenBank/DDBJ databases">
        <authorList>
            <person name="Li R."/>
            <person name="Bekaert M."/>
        </authorList>
    </citation>
    <scope>NUCLEOTIDE SEQUENCE [LARGE SCALE GENOMIC DNA]</scope>
    <source>
        <strain evidence="3">wild</strain>
    </source>
</reference>
<dbReference type="AlphaFoldDB" id="A0A6J8EYQ5"/>
<evidence type="ECO:0000256" key="1">
    <source>
        <dbReference type="SAM" id="MobiDB-lite"/>
    </source>
</evidence>
<feature type="compositionally biased region" description="Polar residues" evidence="1">
    <location>
        <begin position="111"/>
        <end position="131"/>
    </location>
</feature>
<evidence type="ECO:0000313" key="2">
    <source>
        <dbReference type="EMBL" id="CAC5424331.1"/>
    </source>
</evidence>
<name>A0A6J8EYQ5_MYTCO</name>
<accession>A0A6J8EYQ5</accession>